<evidence type="ECO:0000259" key="2">
    <source>
        <dbReference type="PROSITE" id="PS50006"/>
    </source>
</evidence>
<feature type="domain" description="FHA" evidence="2">
    <location>
        <begin position="36"/>
        <end position="88"/>
    </location>
</feature>
<name>A0AAU9U3N5_EUPED</name>
<sequence length="210" mass="23183">MPPKLMRREAVVVNEFGRSGGEAALGAAVAMRLSALTIGSDSACDVVLDARCRHVSPRHAVIFCDEVTRHFELINYSEWGSLVNGVLFACDATRAREPECAPEREPERERESEREREREPERDAPDAALRRIVRRRQGRPLRVNGSLTAGGARARECRCAEAAPAARGAREGSALLPHGALLQFGCRLYVFSITDRDSFPHLPALDEPEP</sequence>
<organism evidence="3 4">
    <name type="scientific">Euphydryas editha</name>
    <name type="common">Edith's checkerspot</name>
    <dbReference type="NCBI Taxonomy" id="104508"/>
    <lineage>
        <taxon>Eukaryota</taxon>
        <taxon>Metazoa</taxon>
        <taxon>Ecdysozoa</taxon>
        <taxon>Arthropoda</taxon>
        <taxon>Hexapoda</taxon>
        <taxon>Insecta</taxon>
        <taxon>Pterygota</taxon>
        <taxon>Neoptera</taxon>
        <taxon>Endopterygota</taxon>
        <taxon>Lepidoptera</taxon>
        <taxon>Glossata</taxon>
        <taxon>Ditrysia</taxon>
        <taxon>Papilionoidea</taxon>
        <taxon>Nymphalidae</taxon>
        <taxon>Nymphalinae</taxon>
        <taxon>Euphydryas</taxon>
    </lineage>
</organism>
<protein>
    <recommendedName>
        <fullName evidence="2">FHA domain-containing protein</fullName>
    </recommendedName>
</protein>
<dbReference type="InterPro" id="IPR008984">
    <property type="entry name" value="SMAD_FHA_dom_sf"/>
</dbReference>
<dbReference type="Pfam" id="PF00498">
    <property type="entry name" value="FHA"/>
    <property type="match status" value="1"/>
</dbReference>
<dbReference type="AlphaFoldDB" id="A0AAU9U3N5"/>
<evidence type="ECO:0000313" key="3">
    <source>
        <dbReference type="EMBL" id="CAH2094156.1"/>
    </source>
</evidence>
<reference evidence="3" key="1">
    <citation type="submission" date="2022-03" db="EMBL/GenBank/DDBJ databases">
        <authorList>
            <person name="Tunstrom K."/>
        </authorList>
    </citation>
    <scope>NUCLEOTIDE SEQUENCE</scope>
</reference>
<accession>A0AAU9U3N5</accession>
<dbReference type="SUPFAM" id="SSF49879">
    <property type="entry name" value="SMAD/FHA domain"/>
    <property type="match status" value="1"/>
</dbReference>
<keyword evidence="4" id="KW-1185">Reference proteome</keyword>
<dbReference type="Gene3D" id="2.60.200.20">
    <property type="match status" value="1"/>
</dbReference>
<proteinExistence type="predicted"/>
<comment type="caution">
    <text evidence="3">The sequence shown here is derived from an EMBL/GenBank/DDBJ whole genome shotgun (WGS) entry which is preliminary data.</text>
</comment>
<dbReference type="Proteomes" id="UP001153954">
    <property type="component" value="Unassembled WGS sequence"/>
</dbReference>
<dbReference type="EMBL" id="CAKOGL010000013">
    <property type="protein sequence ID" value="CAH2094156.1"/>
    <property type="molecule type" value="Genomic_DNA"/>
</dbReference>
<feature type="region of interest" description="Disordered" evidence="1">
    <location>
        <begin position="98"/>
        <end position="127"/>
    </location>
</feature>
<evidence type="ECO:0000313" key="4">
    <source>
        <dbReference type="Proteomes" id="UP001153954"/>
    </source>
</evidence>
<dbReference type="PROSITE" id="PS50006">
    <property type="entry name" value="FHA_DOMAIN"/>
    <property type="match status" value="1"/>
</dbReference>
<gene>
    <name evidence="3" type="ORF">EEDITHA_LOCUS9752</name>
</gene>
<evidence type="ECO:0000256" key="1">
    <source>
        <dbReference type="SAM" id="MobiDB-lite"/>
    </source>
</evidence>
<dbReference type="InterPro" id="IPR000253">
    <property type="entry name" value="FHA_dom"/>
</dbReference>